<evidence type="ECO:0000313" key="2">
    <source>
        <dbReference type="EMBL" id="MBL0743106.1"/>
    </source>
</evidence>
<gene>
    <name evidence="2" type="ORF">JI741_17885</name>
</gene>
<keyword evidence="1" id="KW-0472">Membrane</keyword>
<dbReference type="RefSeq" id="WP_202012125.1">
    <property type="nucleotide sequence ID" value="NZ_JAERRB010000006.1"/>
</dbReference>
<feature type="transmembrane region" description="Helical" evidence="1">
    <location>
        <begin position="71"/>
        <end position="92"/>
    </location>
</feature>
<evidence type="ECO:0000256" key="1">
    <source>
        <dbReference type="SAM" id="Phobius"/>
    </source>
</evidence>
<reference evidence="2 3" key="1">
    <citation type="submission" date="2021-01" db="EMBL/GenBank/DDBJ databases">
        <title>Chryseolinea sp. Jin1 Genome sequencing and assembly.</title>
        <authorList>
            <person name="Kim I."/>
        </authorList>
    </citation>
    <scope>NUCLEOTIDE SEQUENCE [LARGE SCALE GENOMIC DNA]</scope>
    <source>
        <strain evidence="2 3">Jin1</strain>
    </source>
</reference>
<feature type="transmembrane region" description="Helical" evidence="1">
    <location>
        <begin position="136"/>
        <end position="156"/>
    </location>
</feature>
<feature type="transmembrane region" description="Helical" evidence="1">
    <location>
        <begin position="6"/>
        <end position="27"/>
    </location>
</feature>
<comment type="caution">
    <text evidence="2">The sequence shown here is derived from an EMBL/GenBank/DDBJ whole genome shotgun (WGS) entry which is preliminary data.</text>
</comment>
<evidence type="ECO:0000313" key="3">
    <source>
        <dbReference type="Proteomes" id="UP000613030"/>
    </source>
</evidence>
<feature type="transmembrane region" description="Helical" evidence="1">
    <location>
        <begin position="39"/>
        <end position="59"/>
    </location>
</feature>
<name>A0ABS1KXS1_9BACT</name>
<keyword evidence="1" id="KW-0812">Transmembrane</keyword>
<proteinExistence type="predicted"/>
<accession>A0ABS1KXS1</accession>
<dbReference type="Proteomes" id="UP000613030">
    <property type="component" value="Unassembled WGS sequence"/>
</dbReference>
<dbReference type="EMBL" id="JAERRB010000006">
    <property type="protein sequence ID" value="MBL0743106.1"/>
    <property type="molecule type" value="Genomic_DNA"/>
</dbReference>
<feature type="transmembrane region" description="Helical" evidence="1">
    <location>
        <begin position="112"/>
        <end position="130"/>
    </location>
</feature>
<organism evidence="2 3">
    <name type="scientific">Chryseolinea lacunae</name>
    <dbReference type="NCBI Taxonomy" id="2801331"/>
    <lineage>
        <taxon>Bacteria</taxon>
        <taxon>Pseudomonadati</taxon>
        <taxon>Bacteroidota</taxon>
        <taxon>Cytophagia</taxon>
        <taxon>Cytophagales</taxon>
        <taxon>Fulvivirgaceae</taxon>
        <taxon>Chryseolinea</taxon>
    </lineage>
</organism>
<keyword evidence="3" id="KW-1185">Reference proteome</keyword>
<keyword evidence="1" id="KW-1133">Transmembrane helix</keyword>
<protein>
    <submittedName>
        <fullName evidence="2">Uncharacterized protein</fullName>
    </submittedName>
</protein>
<sequence>MDKFFHIRMLMGTILGLSIAHLLKGVVKIIEHPGKVKSYSVHMLWVLYLLLLIVHFWWWEFSLHLITTWNFLTYLYLIVYTASFYVNATLLFPEVMTDYAGYKDYFYSRRKWFFGVLTATFLLDIIDTLIKGESHMTHLGYEYVFYIAFHVVGYLLAIKIEDERFHKAFVVTVIVYQFVYIFRLYFTLES</sequence>
<feature type="transmembrane region" description="Helical" evidence="1">
    <location>
        <begin position="168"/>
        <end position="186"/>
    </location>
</feature>